<dbReference type="EMBL" id="BARV01046112">
    <property type="protein sequence ID" value="GAI63135.1"/>
    <property type="molecule type" value="Genomic_DNA"/>
</dbReference>
<comment type="caution">
    <text evidence="1">The sequence shown here is derived from an EMBL/GenBank/DDBJ whole genome shotgun (WGS) entry which is preliminary data.</text>
</comment>
<dbReference type="AlphaFoldDB" id="X1RIZ7"/>
<organism evidence="1">
    <name type="scientific">marine sediment metagenome</name>
    <dbReference type="NCBI Taxonomy" id="412755"/>
    <lineage>
        <taxon>unclassified sequences</taxon>
        <taxon>metagenomes</taxon>
        <taxon>ecological metagenomes</taxon>
    </lineage>
</organism>
<protein>
    <submittedName>
        <fullName evidence="1">Uncharacterized protein</fullName>
    </submittedName>
</protein>
<proteinExistence type="predicted"/>
<evidence type="ECO:0000313" key="1">
    <source>
        <dbReference type="EMBL" id="GAI63135.1"/>
    </source>
</evidence>
<feature type="non-terminal residue" evidence="1">
    <location>
        <position position="1"/>
    </location>
</feature>
<accession>X1RIZ7</accession>
<feature type="non-terminal residue" evidence="1">
    <location>
        <position position="36"/>
    </location>
</feature>
<name>X1RIZ7_9ZZZZ</name>
<reference evidence="1" key="1">
    <citation type="journal article" date="2014" name="Front. Microbiol.">
        <title>High frequency of phylogenetically diverse reductive dehalogenase-homologous genes in deep subseafloor sedimentary metagenomes.</title>
        <authorList>
            <person name="Kawai M."/>
            <person name="Futagami T."/>
            <person name="Toyoda A."/>
            <person name="Takaki Y."/>
            <person name="Nishi S."/>
            <person name="Hori S."/>
            <person name="Arai W."/>
            <person name="Tsubouchi T."/>
            <person name="Morono Y."/>
            <person name="Uchiyama I."/>
            <person name="Ito T."/>
            <person name="Fujiyama A."/>
            <person name="Inagaki F."/>
            <person name="Takami H."/>
        </authorList>
    </citation>
    <scope>NUCLEOTIDE SEQUENCE</scope>
    <source>
        <strain evidence="1">Expedition CK06-06</strain>
    </source>
</reference>
<sequence>KTKRVCKVCEKYSLKAPGYGIPGEDIDGNDVITVYN</sequence>
<gene>
    <name evidence="1" type="ORF">S06H3_67037</name>
</gene>